<organism evidence="2 3">
    <name type="scientific">Ambrosiozyma monospora</name>
    <name type="common">Yeast</name>
    <name type="synonym">Endomycopsis monosporus</name>
    <dbReference type="NCBI Taxonomy" id="43982"/>
    <lineage>
        <taxon>Eukaryota</taxon>
        <taxon>Fungi</taxon>
        <taxon>Dikarya</taxon>
        <taxon>Ascomycota</taxon>
        <taxon>Saccharomycotina</taxon>
        <taxon>Pichiomycetes</taxon>
        <taxon>Pichiales</taxon>
        <taxon>Pichiaceae</taxon>
        <taxon>Ambrosiozyma</taxon>
    </lineage>
</organism>
<protein>
    <submittedName>
        <fullName evidence="2">Unnamed protein product</fullName>
    </submittedName>
</protein>
<name>A0A9W6TAE6_AMBMO</name>
<accession>A0A9W6TAE6</accession>
<dbReference type="Proteomes" id="UP001165063">
    <property type="component" value="Unassembled WGS sequence"/>
</dbReference>
<keyword evidence="3" id="KW-1185">Reference proteome</keyword>
<dbReference type="InterPro" id="IPR050951">
    <property type="entry name" value="Retrovirus_Pol_polyprotein"/>
</dbReference>
<evidence type="ECO:0000313" key="3">
    <source>
        <dbReference type="Proteomes" id="UP001165063"/>
    </source>
</evidence>
<reference evidence="2" key="1">
    <citation type="submission" date="2023-04" db="EMBL/GenBank/DDBJ databases">
        <title>Ambrosiozyma monospora NBRC 1965.</title>
        <authorList>
            <person name="Ichikawa N."/>
            <person name="Sato H."/>
            <person name="Tonouchi N."/>
        </authorList>
    </citation>
    <scope>NUCLEOTIDE SEQUENCE</scope>
    <source>
        <strain evidence="2">NBRC 1965</strain>
    </source>
</reference>
<comment type="caution">
    <text evidence="2">The sequence shown here is derived from an EMBL/GenBank/DDBJ whole genome shotgun (WGS) entry which is preliminary data.</text>
</comment>
<dbReference type="InterPro" id="IPR043502">
    <property type="entry name" value="DNA/RNA_pol_sf"/>
</dbReference>
<gene>
    <name evidence="2" type="ORF">Amon01_001023800</name>
</gene>
<evidence type="ECO:0000259" key="1">
    <source>
        <dbReference type="Pfam" id="PF17919"/>
    </source>
</evidence>
<dbReference type="PANTHER" id="PTHR37984:SF9">
    <property type="entry name" value="INTEGRASE CATALYTIC DOMAIN-CONTAINING PROTEIN"/>
    <property type="match status" value="1"/>
</dbReference>
<feature type="domain" description="Reverse transcriptase/retrotransposon-derived protein RNase H-like" evidence="1">
    <location>
        <begin position="24"/>
        <end position="109"/>
    </location>
</feature>
<proteinExistence type="predicted"/>
<dbReference type="Pfam" id="PF17919">
    <property type="entry name" value="RT_RNaseH_2"/>
    <property type="match status" value="1"/>
</dbReference>
<dbReference type="EMBL" id="BSXU01018981">
    <property type="protein sequence ID" value="GME86036.1"/>
    <property type="molecule type" value="Genomic_DNA"/>
</dbReference>
<dbReference type="PANTHER" id="PTHR37984">
    <property type="entry name" value="PROTEIN CBG26694"/>
    <property type="match status" value="1"/>
</dbReference>
<dbReference type="AlphaFoldDB" id="A0A9W6TAE6"/>
<dbReference type="OrthoDB" id="4096693at2759"/>
<dbReference type="InterPro" id="IPR041577">
    <property type="entry name" value="RT_RNaseH_2"/>
</dbReference>
<sequence length="130" mass="14417">MTTLPRLSQSRHPPVPEAVASNLKLKFALANSVGLKLFDPAVPTLIMTDASDLGIGGFIAQKLDKLWYPIAFISKSFTPTQRNYSTLQRELLGIVIALSNNYLLLSRDITVLTDHKALITIFNKTHILEL</sequence>
<dbReference type="SUPFAM" id="SSF56672">
    <property type="entry name" value="DNA/RNA polymerases"/>
    <property type="match status" value="1"/>
</dbReference>
<evidence type="ECO:0000313" key="2">
    <source>
        <dbReference type="EMBL" id="GME86036.1"/>
    </source>
</evidence>